<dbReference type="RefSeq" id="WP_092018931.1">
    <property type="nucleotide sequence ID" value="NZ_FOXH01000014.1"/>
</dbReference>
<dbReference type="AlphaFoldDB" id="A0A1I5XCU0"/>
<organism evidence="6 7">
    <name type="scientific">Pseudarcicella hirudinis</name>
    <dbReference type="NCBI Taxonomy" id="1079859"/>
    <lineage>
        <taxon>Bacteria</taxon>
        <taxon>Pseudomonadati</taxon>
        <taxon>Bacteroidota</taxon>
        <taxon>Cytophagia</taxon>
        <taxon>Cytophagales</taxon>
        <taxon>Flectobacillaceae</taxon>
        <taxon>Pseudarcicella</taxon>
    </lineage>
</organism>
<dbReference type="Gene3D" id="3.40.640.10">
    <property type="entry name" value="Type I PLP-dependent aspartate aminotransferase-like (Major domain)"/>
    <property type="match status" value="1"/>
</dbReference>
<comment type="similarity">
    <text evidence="2 5">Belongs to the DegT/DnrJ/EryC1 family.</text>
</comment>
<dbReference type="CDD" id="cd00616">
    <property type="entry name" value="AHBA_syn"/>
    <property type="match status" value="1"/>
</dbReference>
<dbReference type="PIRSF" id="PIRSF000390">
    <property type="entry name" value="PLP_StrS"/>
    <property type="match status" value="1"/>
</dbReference>
<keyword evidence="7" id="KW-1185">Reference proteome</keyword>
<keyword evidence="1 4" id="KW-0663">Pyridoxal phosphate</keyword>
<proteinExistence type="inferred from homology"/>
<dbReference type="OrthoDB" id="9804264at2"/>
<dbReference type="InterPro" id="IPR000653">
    <property type="entry name" value="DegT/StrS_aminotransferase"/>
</dbReference>
<sequence length="368" mass="41078">MNIPFLSFDKTNDQIKTLTLEAIERCIDSKWYVLGNEVKEFESLYSTYNKVKFTIGVANGLDALHLSLLALEIKEGDEVIVPSNTYIASVLAVSYTGATPVFVEPDINTYNIDPDKIEEKITAKTKAILPVHLYGQACEMGKIMDIAQKHNLFVIEDNAQAHGAEFDGKITGSFGNINGTSFYPGKNLGALGDAGGITTDNEQLYTKCLSLRNYGSHKKYYNEVIGYNSRLDELQAAVLKVKLPFMAEWTNERIQIAAWYNEGLQGLAEIVLPATAPKASHVYHLYTIRTEKRDLLQQYLNQKGIGTLIHYPVPPHLQEAYKNLGYEEGDFPLAEKIAQTTLSLPLFIGMTQSQVEVVCQEIKSYFNA</sequence>
<dbReference type="GO" id="GO:0008483">
    <property type="term" value="F:transaminase activity"/>
    <property type="evidence" value="ECO:0007669"/>
    <property type="project" value="TreeGrafter"/>
</dbReference>
<dbReference type="Gene3D" id="3.90.1150.10">
    <property type="entry name" value="Aspartate Aminotransferase, domain 1"/>
    <property type="match status" value="1"/>
</dbReference>
<dbReference type="InterPro" id="IPR015424">
    <property type="entry name" value="PyrdxlP-dep_Trfase"/>
</dbReference>
<dbReference type="GO" id="GO:0030170">
    <property type="term" value="F:pyridoxal phosphate binding"/>
    <property type="evidence" value="ECO:0007669"/>
    <property type="project" value="TreeGrafter"/>
</dbReference>
<dbReference type="Pfam" id="PF01041">
    <property type="entry name" value="DegT_DnrJ_EryC1"/>
    <property type="match status" value="1"/>
</dbReference>
<evidence type="ECO:0000256" key="2">
    <source>
        <dbReference type="ARBA" id="ARBA00037999"/>
    </source>
</evidence>
<reference evidence="6 7" key="1">
    <citation type="submission" date="2016-10" db="EMBL/GenBank/DDBJ databases">
        <authorList>
            <person name="de Groot N.N."/>
        </authorList>
    </citation>
    <scope>NUCLEOTIDE SEQUENCE [LARGE SCALE GENOMIC DNA]</scope>
    <source>
        <strain evidence="7">E92,LMG 26720,CCM 7988</strain>
    </source>
</reference>
<accession>A0A1I5XCU0</accession>
<name>A0A1I5XCU0_9BACT</name>
<dbReference type="InterPro" id="IPR015421">
    <property type="entry name" value="PyrdxlP-dep_Trfase_major"/>
</dbReference>
<protein>
    <submittedName>
        <fullName evidence="6">dTDP-4-amino-4,6-dideoxygalactose transaminase</fullName>
    </submittedName>
</protein>
<dbReference type="InterPro" id="IPR015422">
    <property type="entry name" value="PyrdxlP-dep_Trfase_small"/>
</dbReference>
<dbReference type="GO" id="GO:0000271">
    <property type="term" value="P:polysaccharide biosynthetic process"/>
    <property type="evidence" value="ECO:0007669"/>
    <property type="project" value="TreeGrafter"/>
</dbReference>
<evidence type="ECO:0000313" key="7">
    <source>
        <dbReference type="Proteomes" id="UP000199306"/>
    </source>
</evidence>
<dbReference type="PANTHER" id="PTHR30244">
    <property type="entry name" value="TRANSAMINASE"/>
    <property type="match status" value="1"/>
</dbReference>
<dbReference type="STRING" id="1079859.SAMN04515674_11457"/>
<feature type="active site" description="Proton acceptor" evidence="3">
    <location>
        <position position="186"/>
    </location>
</feature>
<dbReference type="PANTHER" id="PTHR30244:SF36">
    <property type="entry name" value="3-OXO-GLUCOSE-6-PHOSPHATE:GLUTAMATE AMINOTRANSFERASE"/>
    <property type="match status" value="1"/>
</dbReference>
<gene>
    <name evidence="6" type="ORF">SAMN04515674_11457</name>
</gene>
<dbReference type="Proteomes" id="UP000199306">
    <property type="component" value="Unassembled WGS sequence"/>
</dbReference>
<evidence type="ECO:0000313" key="6">
    <source>
        <dbReference type="EMBL" id="SFQ29467.1"/>
    </source>
</evidence>
<evidence type="ECO:0000256" key="1">
    <source>
        <dbReference type="ARBA" id="ARBA00022898"/>
    </source>
</evidence>
<evidence type="ECO:0000256" key="5">
    <source>
        <dbReference type="RuleBase" id="RU004508"/>
    </source>
</evidence>
<feature type="modified residue" description="N6-(pyridoxal phosphate)lysine" evidence="4">
    <location>
        <position position="186"/>
    </location>
</feature>
<evidence type="ECO:0000256" key="3">
    <source>
        <dbReference type="PIRSR" id="PIRSR000390-1"/>
    </source>
</evidence>
<evidence type="ECO:0000256" key="4">
    <source>
        <dbReference type="PIRSR" id="PIRSR000390-2"/>
    </source>
</evidence>
<dbReference type="EMBL" id="FOXH01000014">
    <property type="protein sequence ID" value="SFQ29467.1"/>
    <property type="molecule type" value="Genomic_DNA"/>
</dbReference>
<dbReference type="SUPFAM" id="SSF53383">
    <property type="entry name" value="PLP-dependent transferases"/>
    <property type="match status" value="1"/>
</dbReference>